<gene>
    <name evidence="3" type="ORF">SAMN05660350_01987</name>
</gene>
<evidence type="ECO:0000313" key="3">
    <source>
        <dbReference type="EMBL" id="SHN72531.1"/>
    </source>
</evidence>
<evidence type="ECO:0000313" key="4">
    <source>
        <dbReference type="Proteomes" id="UP000184428"/>
    </source>
</evidence>
<dbReference type="Gene3D" id="3.40.190.10">
    <property type="entry name" value="Periplasmic binding protein-like II"/>
    <property type="match status" value="1"/>
</dbReference>
<evidence type="ECO:0000256" key="2">
    <source>
        <dbReference type="SAM" id="SignalP"/>
    </source>
</evidence>
<comment type="similarity">
    <text evidence="1">Belongs to the UPF0065 (bug) family.</text>
</comment>
<accession>A0A1M7TP58</accession>
<dbReference type="PROSITE" id="PS51257">
    <property type="entry name" value="PROKAR_LIPOPROTEIN"/>
    <property type="match status" value="1"/>
</dbReference>
<dbReference type="SUPFAM" id="SSF53850">
    <property type="entry name" value="Periplasmic binding protein-like II"/>
    <property type="match status" value="1"/>
</dbReference>
<sequence>MRSLRSLAALLVTAAALAGCAEDSSSVAAADYPSEDVRLLVPYTAGGPTDIAARAVGAHLEQELGRPVVVENLPGASGATAYVEMISAEPDGHTLSMTALPTAVLNYLSNDVGYTREDLAPVGVVTQVPSGIVVPADSPYQDVESLFEAARQDPQAITVGTPGATNTHAAETQRITQLYDIPLTVVPFEGNSEVQTALLGGNVTAGFANLSQDLLPAIEAGDLRVLAVGTDERLDYVDAPTLVEAGYPELTQSTTTFGVIAPAGTPEEVVATLEDALRSASEDEAVVEALDPRYVPEEFLGSAELADLFAETEETFRGVVGD</sequence>
<evidence type="ECO:0000256" key="1">
    <source>
        <dbReference type="ARBA" id="ARBA00006987"/>
    </source>
</evidence>
<proteinExistence type="inferred from homology"/>
<dbReference type="EMBL" id="FRDM01000008">
    <property type="protein sequence ID" value="SHN72531.1"/>
    <property type="molecule type" value="Genomic_DNA"/>
</dbReference>
<protein>
    <submittedName>
        <fullName evidence="3">Tripartite-type tricarboxylate transporter, receptor component TctC</fullName>
    </submittedName>
</protein>
<keyword evidence="2" id="KW-0732">Signal</keyword>
<dbReference type="Pfam" id="PF03401">
    <property type="entry name" value="TctC"/>
    <property type="match status" value="1"/>
</dbReference>
<feature type="signal peptide" evidence="2">
    <location>
        <begin position="1"/>
        <end position="18"/>
    </location>
</feature>
<dbReference type="OrthoDB" id="8627412at2"/>
<dbReference type="CDD" id="cd07012">
    <property type="entry name" value="PBP2_Bug_TTT"/>
    <property type="match status" value="1"/>
</dbReference>
<dbReference type="PIRSF" id="PIRSF017082">
    <property type="entry name" value="YflP"/>
    <property type="match status" value="1"/>
</dbReference>
<dbReference type="PANTHER" id="PTHR42928:SF5">
    <property type="entry name" value="BLR1237 PROTEIN"/>
    <property type="match status" value="1"/>
</dbReference>
<dbReference type="RefSeq" id="WP_072917312.1">
    <property type="nucleotide sequence ID" value="NZ_FRDM01000008.1"/>
</dbReference>
<keyword evidence="3" id="KW-0675">Receptor</keyword>
<dbReference type="Gene3D" id="3.40.190.150">
    <property type="entry name" value="Bordetella uptake gene, domain 1"/>
    <property type="match status" value="1"/>
</dbReference>
<dbReference type="PANTHER" id="PTHR42928">
    <property type="entry name" value="TRICARBOXYLATE-BINDING PROTEIN"/>
    <property type="match status" value="1"/>
</dbReference>
<organism evidence="3 4">
    <name type="scientific">Geodermatophilus obscurus</name>
    <dbReference type="NCBI Taxonomy" id="1861"/>
    <lineage>
        <taxon>Bacteria</taxon>
        <taxon>Bacillati</taxon>
        <taxon>Actinomycetota</taxon>
        <taxon>Actinomycetes</taxon>
        <taxon>Geodermatophilales</taxon>
        <taxon>Geodermatophilaceae</taxon>
        <taxon>Geodermatophilus</taxon>
    </lineage>
</organism>
<dbReference type="AlphaFoldDB" id="A0A1M7TP58"/>
<dbReference type="Proteomes" id="UP000184428">
    <property type="component" value="Unassembled WGS sequence"/>
</dbReference>
<name>A0A1M7TP58_9ACTN</name>
<reference evidence="3 4" key="1">
    <citation type="submission" date="2016-12" db="EMBL/GenBank/DDBJ databases">
        <authorList>
            <person name="Song W.-J."/>
            <person name="Kurnit D.M."/>
        </authorList>
    </citation>
    <scope>NUCLEOTIDE SEQUENCE [LARGE SCALE GENOMIC DNA]</scope>
    <source>
        <strain evidence="3 4">DSM 43162</strain>
    </source>
</reference>
<dbReference type="InterPro" id="IPR005064">
    <property type="entry name" value="BUG"/>
</dbReference>
<dbReference type="InterPro" id="IPR042100">
    <property type="entry name" value="Bug_dom1"/>
</dbReference>
<feature type="chain" id="PRO_5039025887" evidence="2">
    <location>
        <begin position="19"/>
        <end position="322"/>
    </location>
</feature>